<dbReference type="Pfam" id="PF07683">
    <property type="entry name" value="CobW_C"/>
    <property type="match status" value="1"/>
</dbReference>
<proteinExistence type="inferred from homology"/>
<dbReference type="GO" id="GO:0000166">
    <property type="term" value="F:nucleotide binding"/>
    <property type="evidence" value="ECO:0007669"/>
    <property type="project" value="UniProtKB-KW"/>
</dbReference>
<dbReference type="EMBL" id="LSRX01002112">
    <property type="protein sequence ID" value="OLP76185.1"/>
    <property type="molecule type" value="Genomic_DNA"/>
</dbReference>
<dbReference type="InterPro" id="IPR027417">
    <property type="entry name" value="P-loop_NTPase"/>
</dbReference>
<dbReference type="Pfam" id="PF02492">
    <property type="entry name" value="cobW"/>
    <property type="match status" value="2"/>
</dbReference>
<reference evidence="7 8" key="1">
    <citation type="submission" date="2016-02" db="EMBL/GenBank/DDBJ databases">
        <title>Genome analysis of coral dinoflagellate symbionts highlights evolutionary adaptations to a symbiotic lifestyle.</title>
        <authorList>
            <person name="Aranda M."/>
            <person name="Li Y."/>
            <person name="Liew Y.J."/>
            <person name="Baumgarten S."/>
            <person name="Simakov O."/>
            <person name="Wilson M."/>
            <person name="Piel J."/>
            <person name="Ashoor H."/>
            <person name="Bougouffa S."/>
            <person name="Bajic V.B."/>
            <person name="Ryu T."/>
            <person name="Ravasi T."/>
            <person name="Bayer T."/>
            <person name="Micklem G."/>
            <person name="Kim H."/>
            <person name="Bhak J."/>
            <person name="Lajeunesse T.C."/>
            <person name="Voolstra C.R."/>
        </authorList>
    </citation>
    <scope>NUCLEOTIDE SEQUENCE [LARGE SCALE GENOMIC DNA]</scope>
    <source>
        <strain evidence="7 8">CCMP2467</strain>
    </source>
</reference>
<name>A0A1Q9BZT0_SYMMI</name>
<dbReference type="Proteomes" id="UP000186817">
    <property type="component" value="Unassembled WGS sequence"/>
</dbReference>
<evidence type="ECO:0000256" key="2">
    <source>
        <dbReference type="ARBA" id="ARBA00022801"/>
    </source>
</evidence>
<keyword evidence="1" id="KW-0547">Nucleotide-binding</keyword>
<dbReference type="InterPro" id="IPR003495">
    <property type="entry name" value="CobW/HypB/UreG_nucleotide-bd"/>
</dbReference>
<evidence type="ECO:0000313" key="7">
    <source>
        <dbReference type="EMBL" id="OLP76185.1"/>
    </source>
</evidence>
<dbReference type="GO" id="GO:0016787">
    <property type="term" value="F:hydrolase activity"/>
    <property type="evidence" value="ECO:0007669"/>
    <property type="project" value="UniProtKB-KW"/>
</dbReference>
<evidence type="ECO:0000313" key="8">
    <source>
        <dbReference type="Proteomes" id="UP000186817"/>
    </source>
</evidence>
<dbReference type="SUPFAM" id="SSF52540">
    <property type="entry name" value="P-loop containing nucleoside triphosphate hydrolases"/>
    <property type="match status" value="1"/>
</dbReference>
<dbReference type="Gene3D" id="3.40.50.300">
    <property type="entry name" value="P-loop containing nucleotide triphosphate hydrolases"/>
    <property type="match status" value="1"/>
</dbReference>
<protein>
    <submittedName>
        <fullName evidence="7">Putative metal chaperone YciC</fullName>
    </submittedName>
</protein>
<evidence type="ECO:0000259" key="6">
    <source>
        <dbReference type="SMART" id="SM00833"/>
    </source>
</evidence>
<dbReference type="InterPro" id="IPR036627">
    <property type="entry name" value="CobW-likC_sf"/>
</dbReference>
<feature type="domain" description="CobW C-terminal" evidence="6">
    <location>
        <begin position="418"/>
        <end position="556"/>
    </location>
</feature>
<evidence type="ECO:0000256" key="3">
    <source>
        <dbReference type="ARBA" id="ARBA00023186"/>
    </source>
</evidence>
<dbReference type="InterPro" id="IPR011629">
    <property type="entry name" value="CobW-like_C"/>
</dbReference>
<dbReference type="SMART" id="SM00833">
    <property type="entry name" value="CobW_C"/>
    <property type="match status" value="1"/>
</dbReference>
<dbReference type="AlphaFoldDB" id="A0A1Q9BZT0"/>
<dbReference type="OMA" id="HIWLANA"/>
<evidence type="ECO:0000256" key="5">
    <source>
        <dbReference type="ARBA" id="ARBA00049117"/>
    </source>
</evidence>
<dbReference type="CDD" id="cd03112">
    <property type="entry name" value="CobW-like"/>
    <property type="match status" value="1"/>
</dbReference>
<gene>
    <name evidence="7" type="primary">yciC</name>
    <name evidence="7" type="ORF">AK812_SmicGene43913</name>
</gene>
<comment type="similarity">
    <text evidence="4">Belongs to the SIMIBI class G3E GTPase family. ZNG1 subfamily.</text>
</comment>
<comment type="caution">
    <text evidence="7">The sequence shown here is derived from an EMBL/GenBank/DDBJ whole genome shotgun (WGS) entry which is preliminary data.</text>
</comment>
<organism evidence="7 8">
    <name type="scientific">Symbiodinium microadriaticum</name>
    <name type="common">Dinoflagellate</name>
    <name type="synonym">Zooxanthella microadriatica</name>
    <dbReference type="NCBI Taxonomy" id="2951"/>
    <lineage>
        <taxon>Eukaryota</taxon>
        <taxon>Sar</taxon>
        <taxon>Alveolata</taxon>
        <taxon>Dinophyceae</taxon>
        <taxon>Suessiales</taxon>
        <taxon>Symbiodiniaceae</taxon>
        <taxon>Symbiodinium</taxon>
    </lineage>
</organism>
<dbReference type="SUPFAM" id="SSF90002">
    <property type="entry name" value="Hypothetical protein YjiA, C-terminal domain"/>
    <property type="match status" value="1"/>
</dbReference>
<dbReference type="OrthoDB" id="272672at2759"/>
<dbReference type="Gene3D" id="3.30.1220.10">
    <property type="entry name" value="CobW-like, C-terminal domain"/>
    <property type="match status" value="1"/>
</dbReference>
<keyword evidence="2" id="KW-0378">Hydrolase</keyword>
<keyword evidence="8" id="KW-1185">Reference proteome</keyword>
<evidence type="ECO:0000256" key="4">
    <source>
        <dbReference type="ARBA" id="ARBA00034320"/>
    </source>
</evidence>
<accession>A0A1Q9BZT0</accession>
<comment type="catalytic activity">
    <reaction evidence="5">
        <text>GTP + H2O = GDP + phosphate + H(+)</text>
        <dbReference type="Rhea" id="RHEA:19669"/>
        <dbReference type="ChEBI" id="CHEBI:15377"/>
        <dbReference type="ChEBI" id="CHEBI:15378"/>
        <dbReference type="ChEBI" id="CHEBI:37565"/>
        <dbReference type="ChEBI" id="CHEBI:43474"/>
        <dbReference type="ChEBI" id="CHEBI:58189"/>
    </reaction>
    <physiologicalReaction direction="left-to-right" evidence="5">
        <dbReference type="Rhea" id="RHEA:19670"/>
    </physiologicalReaction>
</comment>
<dbReference type="PANTHER" id="PTHR43603">
    <property type="entry name" value="COBW DOMAIN-CONTAINING PROTEIN DDB_G0274527"/>
    <property type="match status" value="1"/>
</dbReference>
<dbReference type="PANTHER" id="PTHR43603:SF1">
    <property type="entry name" value="ZINC-REGULATED GTPASE METALLOPROTEIN ACTIVATOR 1"/>
    <property type="match status" value="1"/>
</dbReference>
<sequence length="598" mass="64976">MGRGTGRERARMAPISLWAFGALATFVPAASRQRARPRKGVTRFSADVAAAEVTHVPGKVTGCPECDEASARWHEAENGELLPVTVLSGFLGSGKTTLLKHILRSAGSGDKACCPDGPDQYVPKVAVIVNDMGDVNLDASEIKSSKLIQEEATMVEMHNGCICCTLRGDLLKTVKALSEEKAFDYLVIESTGIAEPMPVAQTFVMDVDDLEEGDMDEEYFEEEVLPEGATGGEWEEVIERPTEGQEMEIADMADMSAGDDAELASELQSLSHFARLDTMVTVVDALNIYDVLSSLEMLNETNIAGMTGNDIETDDRSIAQLMLDQIEFANVILLSKAHLVKDKGAVQEIRALLQKLNPSARIIVPAQPQFADVPLSELINTHLFDMEAAESSAGWMQELAKAAEGGPGHTPETEEYNISSMVFRSHERPFHPGRLATVLAGVGDYASTMTTADSTAAPTVFAGVVRAKGHLWLATANARPIDLHVAGRHVQLGASVVPFLAAMPREEWEEAFHEYYRELVATDSWHAEHGDRGTMLVFIGVGLDKAGIEAELGTALLTDAEMAEGEDAWKALEDPFFGGEYFENSEQLEEPKFVIFEE</sequence>
<evidence type="ECO:0000256" key="1">
    <source>
        <dbReference type="ARBA" id="ARBA00022741"/>
    </source>
</evidence>
<keyword evidence="3" id="KW-0143">Chaperone</keyword>
<dbReference type="InterPro" id="IPR051927">
    <property type="entry name" value="Zn_Chap_cDPG_Synth"/>
</dbReference>